<dbReference type="NCBIfam" id="NF002804">
    <property type="entry name" value="PRK02946.1"/>
    <property type="match status" value="1"/>
</dbReference>
<dbReference type="GO" id="GO:0006097">
    <property type="term" value="P:glyoxylate cycle"/>
    <property type="evidence" value="ECO:0007669"/>
    <property type="project" value="UniProtKB-UniRule"/>
</dbReference>
<evidence type="ECO:0000313" key="15">
    <source>
        <dbReference type="Proteomes" id="UP000831534"/>
    </source>
</evidence>
<reference evidence="14 15" key="1">
    <citation type="journal article" date="2022" name="Res Sq">
        <title>Evolution of multicellular longitudinally dividing oral cavity symbionts (Neisseriaceae).</title>
        <authorList>
            <person name="Nyongesa S."/>
            <person name="Weber P."/>
            <person name="Bernet E."/>
            <person name="Pullido F."/>
            <person name="Nieckarz M."/>
            <person name="Delaby M."/>
            <person name="Nieves C."/>
            <person name="Viehboeck T."/>
            <person name="Krause N."/>
            <person name="Rivera-Millot A."/>
            <person name="Nakamura A."/>
            <person name="Vischer N."/>
            <person name="VanNieuwenhze M."/>
            <person name="Brun Y."/>
            <person name="Cava F."/>
            <person name="Bulgheresi S."/>
            <person name="Veyrier F."/>
        </authorList>
    </citation>
    <scope>NUCLEOTIDE SEQUENCE [LARGE SCALE GENOMIC DNA]</scope>
    <source>
        <strain evidence="14 15">17694</strain>
    </source>
</reference>
<dbReference type="GO" id="GO:0005524">
    <property type="term" value="F:ATP binding"/>
    <property type="evidence" value="ECO:0007669"/>
    <property type="project" value="UniProtKB-UniRule"/>
</dbReference>
<keyword evidence="3 11" id="KW-0723">Serine/threonine-protein kinase</keyword>
<keyword evidence="10 11" id="KW-0904">Protein phosphatase</keyword>
<dbReference type="GO" id="GO:0006099">
    <property type="term" value="P:tricarboxylic acid cycle"/>
    <property type="evidence" value="ECO:0007669"/>
    <property type="project" value="UniProtKB-UniRule"/>
</dbReference>
<evidence type="ECO:0000256" key="3">
    <source>
        <dbReference type="ARBA" id="ARBA00022527"/>
    </source>
</evidence>
<dbReference type="PANTHER" id="PTHR39559">
    <property type="match status" value="1"/>
</dbReference>
<evidence type="ECO:0000259" key="13">
    <source>
        <dbReference type="Pfam" id="PF20423"/>
    </source>
</evidence>
<organism evidence="14 15">
    <name type="scientific">Conchiformibius kuhniae</name>
    <dbReference type="NCBI Taxonomy" id="211502"/>
    <lineage>
        <taxon>Bacteria</taxon>
        <taxon>Pseudomonadati</taxon>
        <taxon>Pseudomonadota</taxon>
        <taxon>Betaproteobacteria</taxon>
        <taxon>Neisseriales</taxon>
        <taxon>Neisseriaceae</taxon>
        <taxon>Conchiformibius</taxon>
    </lineage>
</organism>
<dbReference type="Pfam" id="PF20423">
    <property type="entry name" value="AceK_regulatory"/>
    <property type="match status" value="1"/>
</dbReference>
<dbReference type="PANTHER" id="PTHR39559:SF1">
    <property type="entry name" value="ISOCITRATE DEHYDROGENASE KINASE_PHOSPHATASE"/>
    <property type="match status" value="1"/>
</dbReference>
<feature type="domain" description="Isocitrate dehydrogenase kinase/phosphatase (AceK) regulatory" evidence="13">
    <location>
        <begin position="8"/>
        <end position="309"/>
    </location>
</feature>
<feature type="binding site" evidence="11">
    <location>
        <begin position="315"/>
        <end position="321"/>
    </location>
    <ligand>
        <name>ATP</name>
        <dbReference type="ChEBI" id="CHEBI:30616"/>
    </ligand>
</feature>
<dbReference type="HAMAP" id="MF_00747">
    <property type="entry name" value="AceK"/>
    <property type="match status" value="1"/>
</dbReference>
<evidence type="ECO:0000256" key="8">
    <source>
        <dbReference type="ARBA" id="ARBA00022801"/>
    </source>
</evidence>
<evidence type="ECO:0000256" key="2">
    <source>
        <dbReference type="ARBA" id="ARBA00022490"/>
    </source>
</evidence>
<dbReference type="EC" id="2.7.11.5" evidence="11"/>
<comment type="similarity">
    <text evidence="11">Belongs to the AceK family.</text>
</comment>
<comment type="function">
    <text evidence="11">Bifunctional enzyme which can phosphorylate or dephosphorylate isocitrate dehydrogenase (IDH) on a specific serine residue. This is a regulatory mechanism which enables bacteria to bypass the Krebs cycle via the glyoxylate shunt in response to the source of carbon. When bacteria are grown on glucose, IDH is fully active and unphosphorylated, but when grown on acetate or ethanol, the activity of IDH declines drastically concomitant with its phosphorylation.</text>
</comment>
<dbReference type="EC" id="3.1.3.-" evidence="11"/>
<protein>
    <recommendedName>
        <fullName evidence="11">Isocitrate dehydrogenase kinase/phosphatase</fullName>
        <shortName evidence="11">IDH kinase/phosphatase</shortName>
        <shortName evidence="11">IDHK/P</shortName>
        <ecNumber evidence="11">2.7.11.5</ecNumber>
        <ecNumber evidence="11">3.1.3.-</ecNumber>
    </recommendedName>
</protein>
<accession>A0ABD8B7Q0</accession>
<evidence type="ECO:0000256" key="11">
    <source>
        <dbReference type="HAMAP-Rule" id="MF_00747"/>
    </source>
</evidence>
<keyword evidence="9 11" id="KW-0067">ATP-binding</keyword>
<dbReference type="GO" id="GO:0004674">
    <property type="term" value="F:protein serine/threonine kinase activity"/>
    <property type="evidence" value="ECO:0007669"/>
    <property type="project" value="UniProtKB-KW"/>
</dbReference>
<name>A0ABD8B7Q0_9NEIS</name>
<dbReference type="InterPro" id="IPR046854">
    <property type="entry name" value="AceK_regulatory"/>
</dbReference>
<dbReference type="RefSeq" id="WP_027008622.1">
    <property type="nucleotide sequence ID" value="NZ_CP091521.1"/>
</dbReference>
<evidence type="ECO:0000259" key="12">
    <source>
        <dbReference type="Pfam" id="PF06315"/>
    </source>
</evidence>
<feature type="domain" description="Isocitrate dehydrogenase kinase/phosphatase (AceK) kinase" evidence="12">
    <location>
        <begin position="310"/>
        <end position="565"/>
    </location>
</feature>
<dbReference type="InterPro" id="IPR046855">
    <property type="entry name" value="AceK_kinase"/>
</dbReference>
<evidence type="ECO:0000256" key="10">
    <source>
        <dbReference type="ARBA" id="ARBA00022912"/>
    </source>
</evidence>
<sequence>MSNAQTIAAAVLAGFNKHYTLFRAKSSAAKALFDAGDWHGIQQLGTDRIQMYDERVDETVSLLRQTAAVQDHAWAEAKREYIALLINHPQPELAETFFNSVSTKLLDKRYYNNEHLFLKPATSTEYIDGDAPTFVSFYPKAEGLAGCLKHLLCHFGWRTPFACLKRDIANILQAARAHLRSCQEWPPQELNLHIQVLHSPFYRNKSAYIFGRIINGNHSHPFALPVVRNGKGRLVVDAALFDPQQISVLFSFARSYFLVDMPVPSSYVRFLRKMLPMRNDGDFYTLLGLHKQGKNIFWREFLQHLRHSDDQFIPAPGIKGLVMTVFTLPSFPYVFKVIKDVFGANKDFDREYVRQKYLLVKKHDRVGRMADTLEFSNVALPKARCSEAFLQEMRELAPSQMEESEDWVVIKHVYIEYRLKPLNLFMQAATPEQKAAAVIDYGFALKELASANIFPGDMLYKNFGMTRFGRVIFYDYDEIEYMTDCQFRRIPPAPNPEMELSGEVWYPVHKGDVFPEEFAPFLLGEPDVREVFMQHHADLLTPEFWQEKKERLLRGELDDFYPYPQSVRFKPAEIAEGLVDKTDV</sequence>
<keyword evidence="2 11" id="KW-0963">Cytoplasm</keyword>
<evidence type="ECO:0000256" key="6">
    <source>
        <dbReference type="ARBA" id="ARBA00022741"/>
    </source>
</evidence>
<keyword evidence="1 11" id="KW-0329">Glyoxylate bypass</keyword>
<dbReference type="InterPro" id="IPR010452">
    <property type="entry name" value="Isocitrate_DH_AceK"/>
</dbReference>
<gene>
    <name evidence="11 14" type="primary">aceK</name>
    <name evidence="14" type="ORF">LVJ77_03495</name>
</gene>
<keyword evidence="6 11" id="KW-0547">Nucleotide-binding</keyword>
<comment type="catalytic activity">
    <reaction evidence="11">
        <text>L-seryl-[isocitrate dehydrogenase] + ATP = O-phospho-L-seryl-[isocitrate dehydrogenase] + ADP + H(+)</text>
        <dbReference type="Rhea" id="RHEA:43540"/>
        <dbReference type="Rhea" id="RHEA-COMP:10605"/>
        <dbReference type="Rhea" id="RHEA-COMP:10606"/>
        <dbReference type="ChEBI" id="CHEBI:15378"/>
        <dbReference type="ChEBI" id="CHEBI:29999"/>
        <dbReference type="ChEBI" id="CHEBI:30616"/>
        <dbReference type="ChEBI" id="CHEBI:83421"/>
        <dbReference type="ChEBI" id="CHEBI:456216"/>
        <dbReference type="EC" id="2.7.11.5"/>
    </reaction>
</comment>
<dbReference type="AlphaFoldDB" id="A0ABD8B7Q0"/>
<dbReference type="GO" id="GO:0004721">
    <property type="term" value="F:phosphoprotein phosphatase activity"/>
    <property type="evidence" value="ECO:0007669"/>
    <property type="project" value="UniProtKB-KW"/>
</dbReference>
<dbReference type="GO" id="GO:0008772">
    <property type="term" value="F:[isocitrate dehydrogenase (NADP+)] kinase activity"/>
    <property type="evidence" value="ECO:0007669"/>
    <property type="project" value="UniProtKB-UniRule"/>
</dbReference>
<keyword evidence="4 11" id="KW-0816">Tricarboxylic acid cycle</keyword>
<evidence type="ECO:0000256" key="4">
    <source>
        <dbReference type="ARBA" id="ARBA00022532"/>
    </source>
</evidence>
<dbReference type="PIRSF" id="PIRSF000719">
    <property type="entry name" value="AceK"/>
    <property type="match status" value="1"/>
</dbReference>
<comment type="subcellular location">
    <subcellularLocation>
        <location evidence="11">Cytoplasm</location>
    </subcellularLocation>
</comment>
<dbReference type="KEGG" id="ckh:LVJ77_03495"/>
<dbReference type="Pfam" id="PF06315">
    <property type="entry name" value="AceK_kinase"/>
    <property type="match status" value="1"/>
</dbReference>
<evidence type="ECO:0000256" key="7">
    <source>
        <dbReference type="ARBA" id="ARBA00022777"/>
    </source>
</evidence>
<dbReference type="GO" id="GO:0005737">
    <property type="term" value="C:cytoplasm"/>
    <property type="evidence" value="ECO:0007669"/>
    <property type="project" value="UniProtKB-SubCell"/>
</dbReference>
<keyword evidence="7 11" id="KW-0418">Kinase</keyword>
<keyword evidence="8 11" id="KW-0378">Hydrolase</keyword>
<dbReference type="Proteomes" id="UP000831534">
    <property type="component" value="Chromosome"/>
</dbReference>
<proteinExistence type="inferred from homology"/>
<keyword evidence="5 11" id="KW-0808">Transferase</keyword>
<evidence type="ECO:0000256" key="5">
    <source>
        <dbReference type="ARBA" id="ARBA00022679"/>
    </source>
</evidence>
<feature type="active site" evidence="11">
    <location>
        <position position="371"/>
    </location>
</feature>
<evidence type="ECO:0000256" key="9">
    <source>
        <dbReference type="ARBA" id="ARBA00022840"/>
    </source>
</evidence>
<feature type="binding site" evidence="11">
    <location>
        <position position="336"/>
    </location>
    <ligand>
        <name>ATP</name>
        <dbReference type="ChEBI" id="CHEBI:30616"/>
    </ligand>
</feature>
<evidence type="ECO:0000313" key="14">
    <source>
        <dbReference type="EMBL" id="XHH49980.1"/>
    </source>
</evidence>
<evidence type="ECO:0000256" key="1">
    <source>
        <dbReference type="ARBA" id="ARBA00022435"/>
    </source>
</evidence>
<dbReference type="EMBL" id="CP091521">
    <property type="protein sequence ID" value="XHH49980.1"/>
    <property type="molecule type" value="Genomic_DNA"/>
</dbReference>
<keyword evidence="15" id="KW-1185">Reference proteome</keyword>